<name>A0A518D7Q4_9BACT</name>
<accession>A0A518D7Q4</accession>
<dbReference type="InterPro" id="IPR013783">
    <property type="entry name" value="Ig-like_fold"/>
</dbReference>
<protein>
    <recommendedName>
        <fullName evidence="3">DUF1573 domain-containing protein</fullName>
    </recommendedName>
</protein>
<dbReference type="OrthoDB" id="215317at2"/>
<evidence type="ECO:0000313" key="1">
    <source>
        <dbReference type="EMBL" id="QDU87486.1"/>
    </source>
</evidence>
<dbReference type="RefSeq" id="WP_145281447.1">
    <property type="nucleotide sequence ID" value="NZ_CP036291.1"/>
</dbReference>
<dbReference type="Gene3D" id="2.60.40.10">
    <property type="entry name" value="Immunoglobulins"/>
    <property type="match status" value="1"/>
</dbReference>
<dbReference type="PANTHER" id="PTHR37833">
    <property type="entry name" value="LIPOPROTEIN-RELATED"/>
    <property type="match status" value="1"/>
</dbReference>
<evidence type="ECO:0008006" key="3">
    <source>
        <dbReference type="Google" id="ProtNLM"/>
    </source>
</evidence>
<gene>
    <name evidence="1" type="ORF">Pla175_08480</name>
</gene>
<keyword evidence="2" id="KW-1185">Reference proteome</keyword>
<dbReference type="AlphaFoldDB" id="A0A518D7Q4"/>
<reference evidence="1 2" key="1">
    <citation type="submission" date="2019-02" db="EMBL/GenBank/DDBJ databases">
        <title>Deep-cultivation of Planctomycetes and their phenomic and genomic characterization uncovers novel biology.</title>
        <authorList>
            <person name="Wiegand S."/>
            <person name="Jogler M."/>
            <person name="Boedeker C."/>
            <person name="Pinto D."/>
            <person name="Vollmers J."/>
            <person name="Rivas-Marin E."/>
            <person name="Kohn T."/>
            <person name="Peeters S.H."/>
            <person name="Heuer A."/>
            <person name="Rast P."/>
            <person name="Oberbeckmann S."/>
            <person name="Bunk B."/>
            <person name="Jeske O."/>
            <person name="Meyerdierks A."/>
            <person name="Storesund J.E."/>
            <person name="Kallscheuer N."/>
            <person name="Luecker S."/>
            <person name="Lage O.M."/>
            <person name="Pohl T."/>
            <person name="Merkel B.J."/>
            <person name="Hornburger P."/>
            <person name="Mueller R.-W."/>
            <person name="Bruemmer F."/>
            <person name="Labrenz M."/>
            <person name="Spormann A.M."/>
            <person name="Op den Camp H."/>
            <person name="Overmann J."/>
            <person name="Amann R."/>
            <person name="Jetten M.S.M."/>
            <person name="Mascher T."/>
            <person name="Medema M.H."/>
            <person name="Devos D.P."/>
            <person name="Kaster A.-K."/>
            <person name="Ovreas L."/>
            <person name="Rohde M."/>
            <person name="Galperin M.Y."/>
            <person name="Jogler C."/>
        </authorList>
    </citation>
    <scope>NUCLEOTIDE SEQUENCE [LARGE SCALE GENOMIC DNA]</scope>
    <source>
        <strain evidence="1 2">Pla175</strain>
    </source>
</reference>
<dbReference type="Proteomes" id="UP000317429">
    <property type="component" value="Chromosome"/>
</dbReference>
<proteinExistence type="predicted"/>
<dbReference type="KEGG" id="pnd:Pla175_08480"/>
<dbReference type="PANTHER" id="PTHR37833:SF1">
    <property type="entry name" value="SIGNAL PEPTIDE PROTEIN"/>
    <property type="match status" value="1"/>
</dbReference>
<evidence type="ECO:0000313" key="2">
    <source>
        <dbReference type="Proteomes" id="UP000317429"/>
    </source>
</evidence>
<organism evidence="1 2">
    <name type="scientific">Pirellulimonas nuda</name>
    <dbReference type="NCBI Taxonomy" id="2528009"/>
    <lineage>
        <taxon>Bacteria</taxon>
        <taxon>Pseudomonadati</taxon>
        <taxon>Planctomycetota</taxon>
        <taxon>Planctomycetia</taxon>
        <taxon>Pirellulales</taxon>
        <taxon>Lacipirellulaceae</taxon>
        <taxon>Pirellulimonas</taxon>
    </lineage>
</organism>
<dbReference type="InterPro" id="IPR011467">
    <property type="entry name" value="DUF1573"/>
</dbReference>
<sequence>MRLPLTFLIAILLGASVGGAWGYLRIGPSASVEQMIDTAQAPVPGEAPAAAVPAPRAYVDLQHYEFGVMQNGTTQSREFHFENRGNAPLELIAGQPTCKCTIGEVPSEPIPPGGSADVLVSWTPRALGDFRQTAPIITNDLRAPRIELTIHGEVIETAGLEPQQFDFGRIRAGEPATASALITSNDRDAFELSVETPTDADGKPLLTAETTPLTADELPEGAKSGYRITLGADGQLPLGYFSETVTLKTDLEDLPEVSPYALAHVEGDFSIRGPLFNQEASLLSLGVVSGSVGTATKMLIVLRGEHADALTLEVAEVDPAEIEVSLGEIEHPKPGLAHVRMEVRVPPGSPPVIRFGNDQTEYGEVRLKTNHPDSPVVNFRVRVAVQ</sequence>
<dbReference type="EMBL" id="CP036291">
    <property type="protein sequence ID" value="QDU87486.1"/>
    <property type="molecule type" value="Genomic_DNA"/>
</dbReference>
<dbReference type="Pfam" id="PF07610">
    <property type="entry name" value="DUF1573"/>
    <property type="match status" value="1"/>
</dbReference>